<name>A0A916J8B6_9BACT</name>
<organism evidence="1 2">
    <name type="scientific">Dyadobacter helix</name>
    <dbReference type="NCBI Taxonomy" id="2822344"/>
    <lineage>
        <taxon>Bacteria</taxon>
        <taxon>Pseudomonadati</taxon>
        <taxon>Bacteroidota</taxon>
        <taxon>Cytophagia</taxon>
        <taxon>Cytophagales</taxon>
        <taxon>Spirosomataceae</taxon>
        <taxon>Dyadobacter</taxon>
    </lineage>
</organism>
<dbReference type="Proteomes" id="UP000680038">
    <property type="component" value="Unassembled WGS sequence"/>
</dbReference>
<evidence type="ECO:0000313" key="1">
    <source>
        <dbReference type="EMBL" id="CAG4993077.1"/>
    </source>
</evidence>
<gene>
    <name evidence="1" type="ORF">DYBT9275_01098</name>
</gene>
<dbReference type="AlphaFoldDB" id="A0A916J8B6"/>
<reference evidence="1" key="1">
    <citation type="submission" date="2021-04" db="EMBL/GenBank/DDBJ databases">
        <authorList>
            <person name="Rodrigo-Torres L."/>
            <person name="Arahal R. D."/>
            <person name="Lucena T."/>
        </authorList>
    </citation>
    <scope>NUCLEOTIDE SEQUENCE</scope>
    <source>
        <strain evidence="1">CECT 9275</strain>
    </source>
</reference>
<evidence type="ECO:0000313" key="2">
    <source>
        <dbReference type="Proteomes" id="UP000680038"/>
    </source>
</evidence>
<comment type="caution">
    <text evidence="1">The sequence shown here is derived from an EMBL/GenBank/DDBJ whole genome shotgun (WGS) entry which is preliminary data.</text>
</comment>
<sequence length="163" mass="18959">MATEEEKAGDFTAKISSLWKEQKIRELLYLKALKKDGMGPLRRMLSQGHFSAVLFQREIGWIYDYFKCFLTDQDLGANETDSENSLVLNDFDSLNGQEQVAGFLKRKEEAVLNSYRSVYNRLEFDTETGRVLKEHLDRITEFCEILSKQEDRSGRVWKMKVSA</sequence>
<dbReference type="EMBL" id="CAJRAF010000001">
    <property type="protein sequence ID" value="CAG4993077.1"/>
    <property type="molecule type" value="Genomic_DNA"/>
</dbReference>
<proteinExistence type="predicted"/>
<keyword evidence="2" id="KW-1185">Reference proteome</keyword>
<accession>A0A916J8B6</accession>
<dbReference type="RefSeq" id="WP_215237789.1">
    <property type="nucleotide sequence ID" value="NZ_CAJRAF010000001.1"/>
</dbReference>
<protein>
    <submittedName>
        <fullName evidence="1">Uncharacterized protein</fullName>
    </submittedName>
</protein>